<dbReference type="EMBL" id="JAOVQO010000028">
    <property type="protein sequence ID" value="MCU9850361.1"/>
    <property type="molecule type" value="Genomic_DNA"/>
</dbReference>
<organism evidence="2 3">
    <name type="scientific">Albidovulum salinarum</name>
    <dbReference type="NCBI Taxonomy" id="2984153"/>
    <lineage>
        <taxon>Bacteria</taxon>
        <taxon>Pseudomonadati</taxon>
        <taxon>Pseudomonadota</taxon>
        <taxon>Alphaproteobacteria</taxon>
        <taxon>Rhodobacterales</taxon>
        <taxon>Paracoccaceae</taxon>
        <taxon>Albidovulum</taxon>
    </lineage>
</organism>
<dbReference type="Proteomes" id="UP001209535">
    <property type="component" value="Unassembled WGS sequence"/>
</dbReference>
<sequence length="336" mass="38219">MTKRDQDFLARWHTERPDYERWGRYVVDRLKERLAQELGPKAAKGFLRLPVEPRLKDDVSLLQKAFYRGKGYEEKGHADPFDAIEDKVGVRFVVLLAAHVNVVGRLVREEEAAWNSVKARDHEEEIEAKPYEFGYQSLHYVVRSKPGIEVDGKPIPADLPCEIQIRTLLQHAYSEITHDTLYKPSITATPKMKRAAAKSMALIEATSDYFSALDELIAQEVQPLTDLDAFLSARYAELVGVPAMDSETPLNQLILDHYGRFHASTTEALEPWLAGNKFIGERIAERRSARSVFRLPSILLVYFYADNEPYRAKKDSPLPDSELELIYGDVGQSLEG</sequence>
<dbReference type="PANTHER" id="PTHR41773:SF1">
    <property type="entry name" value="RELA_SPOT DOMAIN-CONTAINING PROTEIN"/>
    <property type="match status" value="1"/>
</dbReference>
<dbReference type="InterPro" id="IPR043519">
    <property type="entry name" value="NT_sf"/>
</dbReference>
<keyword evidence="3" id="KW-1185">Reference proteome</keyword>
<dbReference type="CDD" id="cd05399">
    <property type="entry name" value="NT_Rel-Spo_like"/>
    <property type="match status" value="1"/>
</dbReference>
<dbReference type="SUPFAM" id="SSF81301">
    <property type="entry name" value="Nucleotidyltransferase"/>
    <property type="match status" value="1"/>
</dbReference>
<accession>A0ABT2X8T1</accession>
<dbReference type="RefSeq" id="WP_263340373.1">
    <property type="nucleotide sequence ID" value="NZ_JAOVQO010000028.1"/>
</dbReference>
<dbReference type="SMART" id="SM00954">
    <property type="entry name" value="RelA_SpoT"/>
    <property type="match status" value="1"/>
</dbReference>
<reference evidence="2 3" key="1">
    <citation type="submission" date="2022-10" db="EMBL/GenBank/DDBJ databases">
        <title>Defluviimonas sp. nov., isolated from ocean surface sediments.</title>
        <authorList>
            <person name="He W."/>
            <person name="Wang L."/>
            <person name="Zhang D.-F."/>
        </authorList>
    </citation>
    <scope>NUCLEOTIDE SEQUENCE [LARGE SCALE GENOMIC DNA]</scope>
    <source>
        <strain evidence="2 3">WL0024</strain>
    </source>
</reference>
<evidence type="ECO:0000313" key="3">
    <source>
        <dbReference type="Proteomes" id="UP001209535"/>
    </source>
</evidence>
<dbReference type="Gene3D" id="3.30.460.10">
    <property type="entry name" value="Beta Polymerase, domain 2"/>
    <property type="match status" value="1"/>
</dbReference>
<evidence type="ECO:0000313" key="2">
    <source>
        <dbReference type="EMBL" id="MCU9850361.1"/>
    </source>
</evidence>
<dbReference type="PANTHER" id="PTHR41773">
    <property type="entry name" value="GTP PYROPHOSPHATASE-RELATED"/>
    <property type="match status" value="1"/>
</dbReference>
<protein>
    <submittedName>
        <fullName evidence="2">RelA/SpoT domain-containing protein</fullName>
    </submittedName>
</protein>
<comment type="caution">
    <text evidence="2">The sequence shown here is derived from an EMBL/GenBank/DDBJ whole genome shotgun (WGS) entry which is preliminary data.</text>
</comment>
<gene>
    <name evidence="2" type="ORF">OEZ60_20460</name>
</gene>
<feature type="domain" description="RelA/SpoT" evidence="1">
    <location>
        <begin position="53"/>
        <end position="188"/>
    </location>
</feature>
<dbReference type="InterPro" id="IPR007685">
    <property type="entry name" value="RelA_SpoT"/>
</dbReference>
<evidence type="ECO:0000259" key="1">
    <source>
        <dbReference type="SMART" id="SM00954"/>
    </source>
</evidence>
<dbReference type="Pfam" id="PF04607">
    <property type="entry name" value="RelA_SpoT"/>
    <property type="match status" value="1"/>
</dbReference>
<proteinExistence type="predicted"/>
<name>A0ABT2X8T1_9RHOB</name>